<proteinExistence type="predicted"/>
<protein>
    <submittedName>
        <fullName evidence="1">Uncharacterized protein</fullName>
    </submittedName>
</protein>
<evidence type="ECO:0000313" key="1">
    <source>
        <dbReference type="EMBL" id="CAE0831577.1"/>
    </source>
</evidence>
<name>A0A7S4GBJ5_9EUGL</name>
<sequence>MISDQIVFHSSMGHMQRCSVGHCTVDSQHAPGKQCPSCTHCSALPLLDAPIAVQFNCLESQYTSMSHATPFTSRTIPGEEIAVWVPPAHVSRVHNLNLILLGNLVMTLSHVP</sequence>
<organism evidence="1">
    <name type="scientific">Eutreptiella gymnastica</name>
    <dbReference type="NCBI Taxonomy" id="73025"/>
    <lineage>
        <taxon>Eukaryota</taxon>
        <taxon>Discoba</taxon>
        <taxon>Euglenozoa</taxon>
        <taxon>Euglenida</taxon>
        <taxon>Spirocuta</taxon>
        <taxon>Euglenophyceae</taxon>
        <taxon>Eutreptiales</taxon>
        <taxon>Eutreptiaceae</taxon>
        <taxon>Eutreptiella</taxon>
    </lineage>
</organism>
<dbReference type="EMBL" id="HBJA01124435">
    <property type="protein sequence ID" value="CAE0831577.1"/>
    <property type="molecule type" value="Transcribed_RNA"/>
</dbReference>
<dbReference type="AlphaFoldDB" id="A0A7S4GBJ5"/>
<reference evidence="1" key="1">
    <citation type="submission" date="2021-01" db="EMBL/GenBank/DDBJ databases">
        <authorList>
            <person name="Corre E."/>
            <person name="Pelletier E."/>
            <person name="Niang G."/>
            <person name="Scheremetjew M."/>
            <person name="Finn R."/>
            <person name="Kale V."/>
            <person name="Holt S."/>
            <person name="Cochrane G."/>
            <person name="Meng A."/>
            <person name="Brown T."/>
            <person name="Cohen L."/>
        </authorList>
    </citation>
    <scope>NUCLEOTIDE SEQUENCE</scope>
    <source>
        <strain evidence="1">CCMP1594</strain>
    </source>
</reference>
<accession>A0A7S4GBJ5</accession>
<gene>
    <name evidence="1" type="ORF">EGYM00163_LOCUS42859</name>
</gene>